<gene>
    <name evidence="2" type="ORF">GCM10011369_05690</name>
</gene>
<dbReference type="Proteomes" id="UP000619743">
    <property type="component" value="Unassembled WGS sequence"/>
</dbReference>
<organism evidence="2 3">
    <name type="scientific">Neiella marina</name>
    <dbReference type="NCBI Taxonomy" id="508461"/>
    <lineage>
        <taxon>Bacteria</taxon>
        <taxon>Pseudomonadati</taxon>
        <taxon>Pseudomonadota</taxon>
        <taxon>Gammaproteobacteria</taxon>
        <taxon>Alteromonadales</taxon>
        <taxon>Echinimonadaceae</taxon>
        <taxon>Neiella</taxon>
    </lineage>
</organism>
<keyword evidence="3" id="KW-1185">Reference proteome</keyword>
<reference evidence="3" key="1">
    <citation type="journal article" date="2019" name="Int. J. Syst. Evol. Microbiol.">
        <title>The Global Catalogue of Microorganisms (GCM) 10K type strain sequencing project: providing services to taxonomists for standard genome sequencing and annotation.</title>
        <authorList>
            <consortium name="The Broad Institute Genomics Platform"/>
            <consortium name="The Broad Institute Genome Sequencing Center for Infectious Disease"/>
            <person name="Wu L."/>
            <person name="Ma J."/>
        </authorList>
    </citation>
    <scope>NUCLEOTIDE SEQUENCE [LARGE SCALE GENOMIC DNA]</scope>
    <source>
        <strain evidence="3">CGMCC 1.10130</strain>
    </source>
</reference>
<sequence>MVVYSYTKGIAMTNINDSSQNSVIRVYSGTTYAHAVQQHNQQANRLHNQAEQHLEKPSSRTKKVLKSWFKHQPTDELFCKLRLRALDKYMKAVFADPLKYGSSPFVDMLYLTIDVSESTVKQLHQEAKAYTGELLKKWKSGPSSYLKNNKDKYLRFAMFKNRLDEVITLHWGMSDEIRKHRPNHRLAKVAFNPARFTEEEIVEFFSWLKRVIGSGATQLLKKANVTRTDIAMDLFGIPVHYLLVNHTSAETRNYHLNSASNHLVGTQKLGNPASSHSTIYNKRRKYLDVGPSHVPLFSYKSSNNHLSISRFERVLCPADTVPVSLGNLDKLPYFLKSTQFYSPTLLLRMGTKRRNRVTKYGFAYWFHELNRKQWANSYLMAKKIIDVNHIALGYHQIKVLKALKKLIIHA</sequence>
<evidence type="ECO:0000256" key="1">
    <source>
        <dbReference type="SAM" id="MobiDB-lite"/>
    </source>
</evidence>
<protein>
    <submittedName>
        <fullName evidence="2">Uncharacterized protein</fullName>
    </submittedName>
</protein>
<accession>A0A8J2U2S4</accession>
<proteinExistence type="predicted"/>
<evidence type="ECO:0000313" key="3">
    <source>
        <dbReference type="Proteomes" id="UP000619743"/>
    </source>
</evidence>
<feature type="region of interest" description="Disordered" evidence="1">
    <location>
        <begin position="40"/>
        <end position="59"/>
    </location>
</feature>
<comment type="caution">
    <text evidence="2">The sequence shown here is derived from an EMBL/GenBank/DDBJ whole genome shotgun (WGS) entry which is preliminary data.</text>
</comment>
<dbReference type="AlphaFoldDB" id="A0A8J2U2S4"/>
<dbReference type="EMBL" id="BMDX01000002">
    <property type="protein sequence ID" value="GGA66927.1"/>
    <property type="molecule type" value="Genomic_DNA"/>
</dbReference>
<name>A0A8J2U2S4_9GAMM</name>
<evidence type="ECO:0000313" key="2">
    <source>
        <dbReference type="EMBL" id="GGA66927.1"/>
    </source>
</evidence>
<feature type="compositionally biased region" description="Basic and acidic residues" evidence="1">
    <location>
        <begin position="48"/>
        <end position="58"/>
    </location>
</feature>